<proteinExistence type="predicted"/>
<dbReference type="PANTHER" id="PTHR11082:SF25">
    <property type="entry name" value="DUS-LIKE FMN-BINDING DOMAIN-CONTAINING PROTEIN"/>
    <property type="match status" value="1"/>
</dbReference>
<dbReference type="AlphaFoldDB" id="A0A7J4IWH5"/>
<dbReference type="Gene3D" id="3.20.20.70">
    <property type="entry name" value="Aldolase class I"/>
    <property type="match status" value="1"/>
</dbReference>
<protein>
    <submittedName>
        <fullName evidence="2">tRNA-dihydrouridine synthase family protein</fullName>
    </submittedName>
</protein>
<dbReference type="Proteomes" id="UP000565078">
    <property type="component" value="Unassembled WGS sequence"/>
</dbReference>
<dbReference type="CDD" id="cd02801">
    <property type="entry name" value="DUS_like_FMN"/>
    <property type="match status" value="1"/>
</dbReference>
<dbReference type="InterPro" id="IPR035587">
    <property type="entry name" value="DUS-like_FMN-bd"/>
</dbReference>
<gene>
    <name evidence="2" type="ORF">HA254_04400</name>
</gene>
<sequence>MALQFCNIKVQSPFFLAPMAAITALPFRLMCRQQGAGLVITEQINATQICRNSDPFTNNGFFTIKTIPDEKPVGVQLFGTDKQEFARAVEIVGKDFDLVNINCGCPSHKEVSIGAGAALLREPQKIAGIVEAIKGVTDRPVTVKMRLGWSGNNSVKIAKLLERAGCDAIMLHGRSGEQKYTGKADWGSIKRVVEAVSIPVVANGDVKCGRDAEEILGQTGARFGMVGRAAMANPFIFREINEWIGRGVEWKPTPAEKVGGFFDYLAICERLEMVKLTDLKIKAVQFTKGIDFTKPTRVKLQGAKSIDGIRDALGDLRDSMERN</sequence>
<reference evidence="3" key="1">
    <citation type="journal article" date="2020" name="bioRxiv">
        <title>A rank-normalized archaeal taxonomy based on genome phylogeny resolves widespread incomplete and uneven classifications.</title>
        <authorList>
            <person name="Rinke C."/>
            <person name="Chuvochina M."/>
            <person name="Mussig A.J."/>
            <person name="Chaumeil P.-A."/>
            <person name="Waite D.W."/>
            <person name="Whitman W.B."/>
            <person name="Parks D.H."/>
            <person name="Hugenholtz P."/>
        </authorList>
    </citation>
    <scope>NUCLEOTIDE SEQUENCE [LARGE SCALE GENOMIC DNA]</scope>
</reference>
<dbReference type="Pfam" id="PF01207">
    <property type="entry name" value="Dus"/>
    <property type="match status" value="1"/>
</dbReference>
<comment type="caution">
    <text evidence="2">The sequence shown here is derived from an EMBL/GenBank/DDBJ whole genome shotgun (WGS) entry which is preliminary data.</text>
</comment>
<feature type="domain" description="DUS-like FMN-binding" evidence="1">
    <location>
        <begin position="16"/>
        <end position="248"/>
    </location>
</feature>
<dbReference type="PANTHER" id="PTHR11082">
    <property type="entry name" value="TRNA-DIHYDROURIDINE SYNTHASE"/>
    <property type="match status" value="1"/>
</dbReference>
<dbReference type="SUPFAM" id="SSF51395">
    <property type="entry name" value="FMN-linked oxidoreductases"/>
    <property type="match status" value="1"/>
</dbReference>
<evidence type="ECO:0000259" key="1">
    <source>
        <dbReference type="Pfam" id="PF01207"/>
    </source>
</evidence>
<evidence type="ECO:0000313" key="2">
    <source>
        <dbReference type="EMBL" id="HIH09883.1"/>
    </source>
</evidence>
<organism evidence="2 3">
    <name type="scientific">Candidatus Iainarchaeum sp</name>
    <dbReference type="NCBI Taxonomy" id="3101447"/>
    <lineage>
        <taxon>Archaea</taxon>
        <taxon>Candidatus Iainarchaeota</taxon>
        <taxon>Candidatus Iainarchaeia</taxon>
        <taxon>Candidatus Iainarchaeales</taxon>
        <taxon>Candidatus Iainarchaeaceae</taxon>
        <taxon>Candidatus Iainarchaeum</taxon>
    </lineage>
</organism>
<accession>A0A7J4IWH5</accession>
<name>A0A7J4IWH5_9ARCH</name>
<evidence type="ECO:0000313" key="3">
    <source>
        <dbReference type="Proteomes" id="UP000565078"/>
    </source>
</evidence>
<dbReference type="EMBL" id="DUGC01000067">
    <property type="protein sequence ID" value="HIH09883.1"/>
    <property type="molecule type" value="Genomic_DNA"/>
</dbReference>
<dbReference type="InterPro" id="IPR013785">
    <property type="entry name" value="Aldolase_TIM"/>
</dbReference>